<dbReference type="Proteomes" id="UP001256673">
    <property type="component" value="Unassembled WGS sequence"/>
</dbReference>
<proteinExistence type="predicted"/>
<gene>
    <name evidence="2" type="ORF">RWH43_16675</name>
</gene>
<dbReference type="EMBL" id="JAWDIU010000007">
    <property type="protein sequence ID" value="MDU0328396.1"/>
    <property type="molecule type" value="Genomic_DNA"/>
</dbReference>
<feature type="transmembrane region" description="Helical" evidence="1">
    <location>
        <begin position="69"/>
        <end position="88"/>
    </location>
</feature>
<protein>
    <recommendedName>
        <fullName evidence="4">DUF3040 domain-containing protein</fullName>
    </recommendedName>
</protein>
<organism evidence="2 3">
    <name type="scientific">Microbacterium algihabitans</name>
    <dbReference type="NCBI Taxonomy" id="3075992"/>
    <lineage>
        <taxon>Bacteria</taxon>
        <taxon>Bacillati</taxon>
        <taxon>Actinomycetota</taxon>
        <taxon>Actinomycetes</taxon>
        <taxon>Micrococcales</taxon>
        <taxon>Microbacteriaceae</taxon>
        <taxon>Microbacterium</taxon>
    </lineage>
</organism>
<sequence length="89" mass="9755">MNAEDRAAALRRLDEVEDQLLRSTMSLARWDPGAHVWREELDAEQARFREQLGLPPAPGAGATSSRAEWVMLIASCVAIVTVLALLNLG</sequence>
<keyword evidence="3" id="KW-1185">Reference proteome</keyword>
<keyword evidence="1" id="KW-0472">Membrane</keyword>
<keyword evidence="1" id="KW-1133">Transmembrane helix</keyword>
<evidence type="ECO:0000256" key="1">
    <source>
        <dbReference type="SAM" id="Phobius"/>
    </source>
</evidence>
<accession>A0ABU3RZS5</accession>
<evidence type="ECO:0000313" key="3">
    <source>
        <dbReference type="Proteomes" id="UP001256673"/>
    </source>
</evidence>
<evidence type="ECO:0000313" key="2">
    <source>
        <dbReference type="EMBL" id="MDU0328396.1"/>
    </source>
</evidence>
<comment type="caution">
    <text evidence="2">The sequence shown here is derived from an EMBL/GenBank/DDBJ whole genome shotgun (WGS) entry which is preliminary data.</text>
</comment>
<keyword evidence="1" id="KW-0812">Transmembrane</keyword>
<evidence type="ECO:0008006" key="4">
    <source>
        <dbReference type="Google" id="ProtNLM"/>
    </source>
</evidence>
<name>A0ABU3RZS5_9MICO</name>
<reference evidence="2 3" key="1">
    <citation type="submission" date="2023-09" db="EMBL/GenBank/DDBJ databases">
        <title>Microbacterium fusihabitans sp. nov., Microbacterium phycihabitans sp. nov., and Microbacterium cervinum sp. nov., isolated from dried seaweeds of beach.</title>
        <authorList>
            <person name="Lee S.D."/>
        </authorList>
    </citation>
    <scope>NUCLEOTIDE SEQUENCE [LARGE SCALE GENOMIC DNA]</scope>
    <source>
        <strain evidence="2 3">KSW2-21</strain>
    </source>
</reference>
<dbReference type="RefSeq" id="WP_144828142.1">
    <property type="nucleotide sequence ID" value="NZ_JAWDIU010000007.1"/>
</dbReference>